<keyword evidence="2" id="KW-1185">Reference proteome</keyword>
<organism evidence="1 2">
    <name type="scientific">Flavobacterium cerinum</name>
    <dbReference type="NCBI Taxonomy" id="2502784"/>
    <lineage>
        <taxon>Bacteria</taxon>
        <taxon>Pseudomonadati</taxon>
        <taxon>Bacteroidota</taxon>
        <taxon>Flavobacteriia</taxon>
        <taxon>Flavobacteriales</taxon>
        <taxon>Flavobacteriaceae</taxon>
        <taxon>Flavobacterium</taxon>
    </lineage>
</organism>
<sequence length="181" mass="21210">MKTHFDIEQLVEKGVITNEMDFERALIAERKLRILSKDSLHFKNLRKKLRDLLEAYERKEWSDLEKLTDEKMAESDLSEKLAEKERIFIENRKQLIRNKLKTLNLTQKELGTVLGHKSKTHMSELMNGIKPFTLKDLIVINCLLKINMKELIPVFLSKEDIVKIKTAIKALGKEDLILCSY</sequence>
<gene>
    <name evidence="1" type="ORF">NOX80_00635</name>
</gene>
<evidence type="ECO:0000313" key="1">
    <source>
        <dbReference type="EMBL" id="UUC45732.1"/>
    </source>
</evidence>
<protein>
    <submittedName>
        <fullName evidence="1">Transcriptional regulator</fullName>
    </submittedName>
</protein>
<name>A0ABY5ISA2_9FLAO</name>
<dbReference type="EMBL" id="CP101751">
    <property type="protein sequence ID" value="UUC45732.1"/>
    <property type="molecule type" value="Genomic_DNA"/>
</dbReference>
<dbReference type="RefSeq" id="WP_256551419.1">
    <property type="nucleotide sequence ID" value="NZ_CP101751.1"/>
</dbReference>
<evidence type="ECO:0000313" key="2">
    <source>
        <dbReference type="Proteomes" id="UP001059844"/>
    </source>
</evidence>
<dbReference type="InterPro" id="IPR010982">
    <property type="entry name" value="Lambda_DNA-bd_dom_sf"/>
</dbReference>
<dbReference type="Gene3D" id="1.10.260.40">
    <property type="entry name" value="lambda repressor-like DNA-binding domains"/>
    <property type="match status" value="1"/>
</dbReference>
<dbReference type="Proteomes" id="UP001059844">
    <property type="component" value="Chromosome"/>
</dbReference>
<proteinExistence type="predicted"/>
<dbReference type="SUPFAM" id="SSF47413">
    <property type="entry name" value="lambda repressor-like DNA-binding domains"/>
    <property type="match status" value="1"/>
</dbReference>
<accession>A0ABY5ISA2</accession>
<reference evidence="1" key="1">
    <citation type="submission" date="2022-07" db="EMBL/GenBank/DDBJ databases">
        <title>Isolation, identification, and degradation of a PFOSA degrading strain from sewage treatment plant.</title>
        <authorList>
            <person name="Zhang L."/>
            <person name="Huo Y."/>
        </authorList>
    </citation>
    <scope>NUCLEOTIDE SEQUENCE</scope>
    <source>
        <strain evidence="1">C1</strain>
    </source>
</reference>